<dbReference type="Pfam" id="PF04847">
    <property type="entry name" value="Calcipressin"/>
    <property type="match status" value="1"/>
</dbReference>
<evidence type="ECO:0000313" key="4">
    <source>
        <dbReference type="Proteomes" id="UP000000689"/>
    </source>
</evidence>
<evidence type="ECO:0000256" key="2">
    <source>
        <dbReference type="SAM" id="MobiDB-lite"/>
    </source>
</evidence>
<feature type="region of interest" description="Disordered" evidence="2">
    <location>
        <begin position="120"/>
        <end position="167"/>
    </location>
</feature>
<dbReference type="OrthoDB" id="17212at2759"/>
<name>G0W8E0_NAUDC</name>
<dbReference type="GO" id="GO:0019722">
    <property type="term" value="P:calcium-mediated signaling"/>
    <property type="evidence" value="ECO:0007669"/>
    <property type="project" value="EnsemblFungi"/>
</dbReference>
<dbReference type="GO" id="GO:0008597">
    <property type="term" value="F:calcium-dependent protein serine/threonine phosphatase regulator activity"/>
    <property type="evidence" value="ECO:0007669"/>
    <property type="project" value="EnsemblFungi"/>
</dbReference>
<dbReference type="KEGG" id="ndi:NDAI_0C03910"/>
<dbReference type="RefSeq" id="XP_003669294.1">
    <property type="nucleotide sequence ID" value="XM_003669246.1"/>
</dbReference>
<dbReference type="AlphaFoldDB" id="G0W8E0"/>
<reference evidence="3 4" key="1">
    <citation type="journal article" date="2011" name="Proc. Natl. Acad. Sci. U.S.A.">
        <title>Evolutionary erosion of yeast sex chromosomes by mating-type switching accidents.</title>
        <authorList>
            <person name="Gordon J.L."/>
            <person name="Armisen D."/>
            <person name="Proux-Wera E."/>
            <person name="Oheigeartaigh S.S."/>
            <person name="Byrne K.P."/>
            <person name="Wolfe K.H."/>
        </authorList>
    </citation>
    <scope>NUCLEOTIDE SEQUENCE [LARGE SCALE GENOMIC DNA]</scope>
    <source>
        <strain evidence="4">ATCC 10597 / BCRC 20456 / CBS 421 / NBRC 0211 / NRRL Y-12639</strain>
    </source>
</reference>
<organism evidence="3 4">
    <name type="scientific">Naumovozyma dairenensis (strain ATCC 10597 / BCRC 20456 / CBS 421 / NBRC 0211 / NRRL Y-12639)</name>
    <name type="common">Saccharomyces dairenensis</name>
    <dbReference type="NCBI Taxonomy" id="1071378"/>
    <lineage>
        <taxon>Eukaryota</taxon>
        <taxon>Fungi</taxon>
        <taxon>Dikarya</taxon>
        <taxon>Ascomycota</taxon>
        <taxon>Saccharomycotina</taxon>
        <taxon>Saccharomycetes</taxon>
        <taxon>Saccharomycetales</taxon>
        <taxon>Saccharomycetaceae</taxon>
        <taxon>Naumovozyma</taxon>
    </lineage>
</organism>
<dbReference type="GeneID" id="11496484"/>
<evidence type="ECO:0000313" key="3">
    <source>
        <dbReference type="EMBL" id="CCD24051.1"/>
    </source>
</evidence>
<dbReference type="HOGENOM" id="CLU_1390040_0_0_1"/>
<feature type="compositionally biased region" description="Basic and acidic residues" evidence="2">
    <location>
        <begin position="143"/>
        <end position="160"/>
    </location>
</feature>
<gene>
    <name evidence="3" type="primary">NDAI0C03910</name>
    <name evidence="3" type="ordered locus">NDAI_0C03910</name>
</gene>
<accession>G0W8E0</accession>
<evidence type="ECO:0008006" key="5">
    <source>
        <dbReference type="Google" id="ProtNLM"/>
    </source>
</evidence>
<protein>
    <recommendedName>
        <fullName evidence="5">Calcipressin</fullName>
    </recommendedName>
</protein>
<sequence length="208" mass="23264">MDSIENNSSVTDTVIVTSDKVNVTDRDIVEVIQKWLTDTVLLEFDVLPDLPIEIVILGSMKRLLIICPNHAISKYIKEMEPKPDNLPLNIGYSLVDGRATAAPKKYLELPPHETLFLVSPPASPPPEFDYSKCEGPPSSLTHPSHDEKQQHTTLREETLKEPGTYTLIDSKSGRITVDTCAQADRPVHMTLEQVRTAFPPKSMFDDED</sequence>
<evidence type="ECO:0000256" key="1">
    <source>
        <dbReference type="ARBA" id="ARBA00008209"/>
    </source>
</evidence>
<dbReference type="GO" id="GO:0030346">
    <property type="term" value="F:protein phosphatase 2B binding"/>
    <property type="evidence" value="ECO:0007669"/>
    <property type="project" value="EnsemblFungi"/>
</dbReference>
<dbReference type="STRING" id="1071378.G0W8E0"/>
<dbReference type="OMA" id="MPPRSIF"/>
<dbReference type="InterPro" id="IPR006931">
    <property type="entry name" value="Calcipressin"/>
</dbReference>
<comment type="similarity">
    <text evidence="1">Belongs to the RCAN family.</text>
</comment>
<dbReference type="EMBL" id="HE580269">
    <property type="protein sequence ID" value="CCD24051.1"/>
    <property type="molecule type" value="Genomic_DNA"/>
</dbReference>
<proteinExistence type="inferred from homology"/>
<keyword evidence="4" id="KW-1185">Reference proteome</keyword>
<dbReference type="eggNOG" id="KOG4019">
    <property type="taxonomic scope" value="Eukaryota"/>
</dbReference>
<dbReference type="Proteomes" id="UP000000689">
    <property type="component" value="Chromosome 3"/>
</dbReference>